<dbReference type="AlphaFoldDB" id="A0A375C1V2"/>
<dbReference type="EMBL" id="OFSQ01000031">
    <property type="protein sequence ID" value="SOY61105.1"/>
    <property type="molecule type" value="Genomic_DNA"/>
</dbReference>
<comment type="caution">
    <text evidence="1">The sequence shown here is derived from an EMBL/GenBank/DDBJ whole genome shotgun (WGS) entry which is preliminary data.</text>
</comment>
<accession>A0A375C1V2</accession>
<gene>
    <name evidence="1" type="ORF">CBM2587_B20072</name>
</gene>
<organism evidence="1">
    <name type="scientific">Cupriavidus taiwanensis</name>
    <dbReference type="NCBI Taxonomy" id="164546"/>
    <lineage>
        <taxon>Bacteria</taxon>
        <taxon>Pseudomonadati</taxon>
        <taxon>Pseudomonadota</taxon>
        <taxon>Betaproteobacteria</taxon>
        <taxon>Burkholderiales</taxon>
        <taxon>Burkholderiaceae</taxon>
        <taxon>Cupriavidus</taxon>
    </lineage>
</organism>
<proteinExistence type="predicted"/>
<evidence type="ECO:0000313" key="1">
    <source>
        <dbReference type="EMBL" id="SOY61105.1"/>
    </source>
</evidence>
<dbReference type="Proteomes" id="UP000256780">
    <property type="component" value="Chromosome CBM2587_b"/>
</dbReference>
<protein>
    <submittedName>
        <fullName evidence="1">Uncharacterized protein</fullName>
    </submittedName>
</protein>
<name>A0A375C1V2_9BURK</name>
<reference evidence="1" key="1">
    <citation type="submission" date="2018-01" db="EMBL/GenBank/DDBJ databases">
        <authorList>
            <person name="Clerissi C."/>
        </authorList>
    </citation>
    <scope>NUCLEOTIDE SEQUENCE</scope>
    <source>
        <strain evidence="1">Cupriavidus sp. LMG 19464</strain>
    </source>
</reference>
<sequence length="22" mass="2609">MCKRGKRFEGVICFHVSNIVER</sequence>